<dbReference type="Proteomes" id="UP001152024">
    <property type="component" value="Unassembled WGS sequence"/>
</dbReference>
<dbReference type="EMBL" id="JAOQBH010000005">
    <property type="protein sequence ID" value="KAJ4136449.1"/>
    <property type="molecule type" value="Genomic_DNA"/>
</dbReference>
<evidence type="ECO:0000313" key="2">
    <source>
        <dbReference type="EMBL" id="KAJ4136449.1"/>
    </source>
</evidence>
<sequence length="297" mass="33484">MEPRASLQQNDAVAGPSGSKEPGPTQGTKRPFGDIDDEGRLASEHPKKKLFRQPNAFQLQLPPGFDFEALVLGKDGADWELIQRKYIRDDVSFTWGYKEGVPDMSITPSEDIAKNHMDSIGYVLMVGRAGLATTSDDTNVLTTWRIITRWWSLCCQSSPKPIKFVFYDYAMNARRIAMNAHRIVSQAAEEGLPPGLEGSMRRVVSDRRLCTAQVKEILDKGGDNIGDSLEEWLVTTSTATCLSRNDRIELANFEWYVHANKNDDEPQGFRAEQWRMAMLAKFANYPELGSDDSSLWW</sequence>
<gene>
    <name evidence="2" type="ORF">NW768_004062</name>
</gene>
<keyword evidence="3" id="KW-1185">Reference proteome</keyword>
<evidence type="ECO:0000256" key="1">
    <source>
        <dbReference type="SAM" id="MobiDB-lite"/>
    </source>
</evidence>
<name>A0ABQ8RJC6_FUSEQ</name>
<reference evidence="2" key="1">
    <citation type="submission" date="2022-09" db="EMBL/GenBank/DDBJ databases">
        <title>Fusarium specimens isolated from Avocado Roots.</title>
        <authorList>
            <person name="Stajich J."/>
            <person name="Roper C."/>
            <person name="Heimlech-Rivalta G."/>
        </authorList>
    </citation>
    <scope>NUCLEOTIDE SEQUENCE</scope>
    <source>
        <strain evidence="2">CF00095</strain>
    </source>
</reference>
<comment type="caution">
    <text evidence="2">The sequence shown here is derived from an EMBL/GenBank/DDBJ whole genome shotgun (WGS) entry which is preliminary data.</text>
</comment>
<feature type="compositionally biased region" description="Polar residues" evidence="1">
    <location>
        <begin position="1"/>
        <end position="11"/>
    </location>
</feature>
<organism evidence="2 3">
    <name type="scientific">Fusarium equiseti</name>
    <name type="common">Fusarium scirpi</name>
    <dbReference type="NCBI Taxonomy" id="61235"/>
    <lineage>
        <taxon>Eukaryota</taxon>
        <taxon>Fungi</taxon>
        <taxon>Dikarya</taxon>
        <taxon>Ascomycota</taxon>
        <taxon>Pezizomycotina</taxon>
        <taxon>Sordariomycetes</taxon>
        <taxon>Hypocreomycetidae</taxon>
        <taxon>Hypocreales</taxon>
        <taxon>Nectriaceae</taxon>
        <taxon>Fusarium</taxon>
        <taxon>Fusarium incarnatum-equiseti species complex</taxon>
    </lineage>
</organism>
<evidence type="ECO:0000313" key="3">
    <source>
        <dbReference type="Proteomes" id="UP001152024"/>
    </source>
</evidence>
<protein>
    <submittedName>
        <fullName evidence="2">Uncharacterized protein</fullName>
    </submittedName>
</protein>
<proteinExistence type="predicted"/>
<accession>A0ABQ8RJC6</accession>
<feature type="region of interest" description="Disordered" evidence="1">
    <location>
        <begin position="1"/>
        <end position="40"/>
    </location>
</feature>